<evidence type="ECO:0000313" key="1">
    <source>
        <dbReference type="EMBL" id="GAG78746.1"/>
    </source>
</evidence>
<organism evidence="1">
    <name type="scientific">marine sediment metagenome</name>
    <dbReference type="NCBI Taxonomy" id="412755"/>
    <lineage>
        <taxon>unclassified sequences</taxon>
        <taxon>metagenomes</taxon>
        <taxon>ecological metagenomes</taxon>
    </lineage>
</organism>
<gene>
    <name evidence="1" type="ORF">S01H4_33326</name>
</gene>
<protein>
    <submittedName>
        <fullName evidence="1">Uncharacterized protein</fullName>
    </submittedName>
</protein>
<name>X1C2Y1_9ZZZZ</name>
<reference evidence="1" key="1">
    <citation type="journal article" date="2014" name="Front. Microbiol.">
        <title>High frequency of phylogenetically diverse reductive dehalogenase-homologous genes in deep subseafloor sedimentary metagenomes.</title>
        <authorList>
            <person name="Kawai M."/>
            <person name="Futagami T."/>
            <person name="Toyoda A."/>
            <person name="Takaki Y."/>
            <person name="Nishi S."/>
            <person name="Hori S."/>
            <person name="Arai W."/>
            <person name="Tsubouchi T."/>
            <person name="Morono Y."/>
            <person name="Uchiyama I."/>
            <person name="Ito T."/>
            <person name="Fujiyama A."/>
            <person name="Inagaki F."/>
            <person name="Takami H."/>
        </authorList>
    </citation>
    <scope>NUCLEOTIDE SEQUENCE</scope>
    <source>
        <strain evidence="1">Expedition CK06-06</strain>
    </source>
</reference>
<sequence length="62" mass="6971">MSENESKTGSPYWDAILNEALAGESKLEPKQNTKARLKARYALGDKFAGIYFTRREAECMAL</sequence>
<dbReference type="AlphaFoldDB" id="X1C2Y1"/>
<feature type="non-terminal residue" evidence="1">
    <location>
        <position position="62"/>
    </location>
</feature>
<dbReference type="EMBL" id="BART01017524">
    <property type="protein sequence ID" value="GAG78746.1"/>
    <property type="molecule type" value="Genomic_DNA"/>
</dbReference>
<proteinExistence type="predicted"/>
<accession>X1C2Y1</accession>
<comment type="caution">
    <text evidence="1">The sequence shown here is derived from an EMBL/GenBank/DDBJ whole genome shotgun (WGS) entry which is preliminary data.</text>
</comment>